<evidence type="ECO:0000313" key="2">
    <source>
        <dbReference type="Proteomes" id="UP000234545"/>
    </source>
</evidence>
<sequence length="219" mass="23481">MSAETQFTCVLFDVDGTLVDSAPAVIHCFNTVLSKRGVTTPPADAMRKYVGPPLWWSFADLGFESEIVKELVDEYRALYRTIFLEPPLFPRMDEVVRGAHNAGIPVATATSKQEPLALAQMEHLGILDAFDVIAGATPGPGSSKATVIADALSRLSAKGMDISRPVLIGDSCWDVEGGQQAGIDVMGVSWGYAKDGDLDECIAIAHTPEELARLLGFTL</sequence>
<accession>A0A2I1I563</accession>
<comment type="caution">
    <text evidence="1">The sequence shown here is derived from an EMBL/GenBank/DDBJ whole genome shotgun (WGS) entry which is preliminary data.</text>
</comment>
<dbReference type="GO" id="GO:0005829">
    <property type="term" value="C:cytosol"/>
    <property type="evidence" value="ECO:0007669"/>
    <property type="project" value="TreeGrafter"/>
</dbReference>
<dbReference type="InterPro" id="IPR041492">
    <property type="entry name" value="HAD_2"/>
</dbReference>
<dbReference type="InterPro" id="IPR036412">
    <property type="entry name" value="HAD-like_sf"/>
</dbReference>
<reference evidence="1 2" key="1">
    <citation type="submission" date="2017-12" db="EMBL/GenBank/DDBJ databases">
        <title>Phylogenetic diversity of female urinary microbiome.</title>
        <authorList>
            <person name="Thomas-White K."/>
            <person name="Wolfe A.J."/>
        </authorList>
    </citation>
    <scope>NUCLEOTIDE SEQUENCE [LARGE SCALE GENOMIC DNA]</scope>
    <source>
        <strain evidence="1 2">UMB0250</strain>
    </source>
</reference>
<proteinExistence type="predicted"/>
<dbReference type="InterPro" id="IPR023198">
    <property type="entry name" value="PGP-like_dom2"/>
</dbReference>
<protein>
    <submittedName>
        <fullName evidence="1">Haloacid dehalogenase</fullName>
    </submittedName>
</protein>
<dbReference type="InterPro" id="IPR050155">
    <property type="entry name" value="HAD-like_hydrolase_sf"/>
</dbReference>
<evidence type="ECO:0000313" key="1">
    <source>
        <dbReference type="EMBL" id="PKY66223.1"/>
    </source>
</evidence>
<dbReference type="InterPro" id="IPR023214">
    <property type="entry name" value="HAD_sf"/>
</dbReference>
<dbReference type="Proteomes" id="UP000234545">
    <property type="component" value="Unassembled WGS sequence"/>
</dbReference>
<dbReference type="Pfam" id="PF13419">
    <property type="entry name" value="HAD_2"/>
    <property type="match status" value="1"/>
</dbReference>
<dbReference type="PANTHER" id="PTHR43434">
    <property type="entry name" value="PHOSPHOGLYCOLATE PHOSPHATASE"/>
    <property type="match status" value="1"/>
</dbReference>
<dbReference type="SFLD" id="SFLDG01129">
    <property type="entry name" value="C1.5:_HAD__Beta-PGM__Phosphata"/>
    <property type="match status" value="1"/>
</dbReference>
<dbReference type="AlphaFoldDB" id="A0A2I1I563"/>
<dbReference type="GO" id="GO:0004713">
    <property type="term" value="F:protein tyrosine kinase activity"/>
    <property type="evidence" value="ECO:0007669"/>
    <property type="project" value="TreeGrafter"/>
</dbReference>
<organism evidence="1 2">
    <name type="scientific">Schaalia turicensis</name>
    <dbReference type="NCBI Taxonomy" id="131111"/>
    <lineage>
        <taxon>Bacteria</taxon>
        <taxon>Bacillati</taxon>
        <taxon>Actinomycetota</taxon>
        <taxon>Actinomycetes</taxon>
        <taxon>Actinomycetales</taxon>
        <taxon>Actinomycetaceae</taxon>
        <taxon>Schaalia</taxon>
    </lineage>
</organism>
<dbReference type="OrthoDB" id="9776368at2"/>
<dbReference type="SFLD" id="SFLDS00003">
    <property type="entry name" value="Haloacid_Dehalogenase"/>
    <property type="match status" value="1"/>
</dbReference>
<dbReference type="RefSeq" id="WP_101628202.1">
    <property type="nucleotide sequence ID" value="NZ_PKKJ01000005.1"/>
</dbReference>
<name>A0A2I1I563_9ACTO</name>
<dbReference type="SUPFAM" id="SSF56784">
    <property type="entry name" value="HAD-like"/>
    <property type="match status" value="1"/>
</dbReference>
<dbReference type="Gene3D" id="3.40.50.1000">
    <property type="entry name" value="HAD superfamily/HAD-like"/>
    <property type="match status" value="1"/>
</dbReference>
<gene>
    <name evidence="1" type="ORF">CYJ25_05575</name>
</gene>
<dbReference type="PANTHER" id="PTHR43434:SF20">
    <property type="entry name" value="5'-NUCLEOTIDASE"/>
    <property type="match status" value="1"/>
</dbReference>
<dbReference type="Gene3D" id="1.10.150.240">
    <property type="entry name" value="Putative phosphatase, domain 2"/>
    <property type="match status" value="1"/>
</dbReference>
<dbReference type="EMBL" id="PKKJ01000005">
    <property type="protein sequence ID" value="PKY66223.1"/>
    <property type="molecule type" value="Genomic_DNA"/>
</dbReference>